<evidence type="ECO:0000256" key="4">
    <source>
        <dbReference type="ARBA" id="ARBA00019232"/>
    </source>
</evidence>
<dbReference type="PROSITE" id="PS00760">
    <property type="entry name" value="SPASE_I_2"/>
    <property type="match status" value="1"/>
</dbReference>
<sequence>MKTAIPTNKIKKKSALREYVEAAAIAIILALFIRTFIIQAFKIPSGSMIPTLLVGDHILVNKFVYGVKIPFINKTIIPVSSPKREDVIVFIYPVDKSKDFIKRVIGLPGETLEMIDTKIFIDGKPYDDKYGVYSEPDEQRRLIPGKSNFGPLKVPDGHLFVMGDNRDNSHDSRFWGFVPLPSVKGKALIIYWSWPNLNRFLHVIH</sequence>
<evidence type="ECO:0000256" key="2">
    <source>
        <dbReference type="ARBA" id="ARBA00009370"/>
    </source>
</evidence>
<protein>
    <recommendedName>
        <fullName evidence="4 8">Signal peptidase I</fullName>
        <ecNumber evidence="3 8">3.4.21.89</ecNumber>
    </recommendedName>
</protein>
<evidence type="ECO:0000256" key="9">
    <source>
        <dbReference type="RuleBase" id="RU362042"/>
    </source>
</evidence>
<dbReference type="AlphaFoldDB" id="A0A445MX03"/>
<dbReference type="EC" id="3.4.21.89" evidence="3 8"/>
<dbReference type="GO" id="GO:0016020">
    <property type="term" value="C:membrane"/>
    <property type="evidence" value="ECO:0007669"/>
    <property type="project" value="UniProtKB-SubCell"/>
</dbReference>
<accession>A0A445MX03</accession>
<comment type="subcellular location">
    <subcellularLocation>
        <location evidence="9">Membrane</location>
        <topology evidence="9">Single-pass type II membrane protein</topology>
    </subcellularLocation>
</comment>
<dbReference type="InterPro" id="IPR019756">
    <property type="entry name" value="Pept_S26A_signal_pept_1_Ser-AS"/>
</dbReference>
<dbReference type="Gene3D" id="2.10.109.10">
    <property type="entry name" value="Umud Fragment, subunit A"/>
    <property type="match status" value="1"/>
</dbReference>
<dbReference type="GO" id="GO:0009003">
    <property type="term" value="F:signal peptidase activity"/>
    <property type="evidence" value="ECO:0007669"/>
    <property type="project" value="UniProtKB-EC"/>
</dbReference>
<organism evidence="11">
    <name type="scientific">uncultured Desulfobacterium sp</name>
    <dbReference type="NCBI Taxonomy" id="201089"/>
    <lineage>
        <taxon>Bacteria</taxon>
        <taxon>Pseudomonadati</taxon>
        <taxon>Thermodesulfobacteriota</taxon>
        <taxon>Desulfobacteria</taxon>
        <taxon>Desulfobacterales</taxon>
        <taxon>Desulfobacteriaceae</taxon>
        <taxon>Desulfobacterium</taxon>
        <taxon>environmental samples</taxon>
    </lineage>
</organism>
<dbReference type="InterPro" id="IPR019757">
    <property type="entry name" value="Pept_S26A_signal_pept_1_Lys-AS"/>
</dbReference>
<evidence type="ECO:0000256" key="8">
    <source>
        <dbReference type="RuleBase" id="RU003993"/>
    </source>
</evidence>
<dbReference type="InterPro" id="IPR019533">
    <property type="entry name" value="Peptidase_S26"/>
</dbReference>
<feature type="active site" evidence="7">
    <location>
        <position position="47"/>
    </location>
</feature>
<evidence type="ECO:0000256" key="6">
    <source>
        <dbReference type="ARBA" id="ARBA00022801"/>
    </source>
</evidence>
<comment type="catalytic activity">
    <reaction evidence="1 8">
        <text>Cleavage of hydrophobic, N-terminal signal or leader sequences from secreted and periplasmic proteins.</text>
        <dbReference type="EC" id="3.4.21.89"/>
    </reaction>
</comment>
<feature type="transmembrane region" description="Helical" evidence="8">
    <location>
        <begin position="20"/>
        <end position="41"/>
    </location>
</feature>
<dbReference type="PROSITE" id="PS00761">
    <property type="entry name" value="SPASE_I_3"/>
    <property type="match status" value="1"/>
</dbReference>
<dbReference type="InterPro" id="IPR036286">
    <property type="entry name" value="LexA/Signal_pep-like_sf"/>
</dbReference>
<keyword evidence="6 8" id="KW-0378">Hydrolase</keyword>
<gene>
    <name evidence="11" type="primary">lepB</name>
    <name evidence="11" type="ORF">PITCH_A2030208</name>
</gene>
<evidence type="ECO:0000256" key="5">
    <source>
        <dbReference type="ARBA" id="ARBA00022670"/>
    </source>
</evidence>
<evidence type="ECO:0000259" key="10">
    <source>
        <dbReference type="Pfam" id="PF10502"/>
    </source>
</evidence>
<dbReference type="PANTHER" id="PTHR43390">
    <property type="entry name" value="SIGNAL PEPTIDASE I"/>
    <property type="match status" value="1"/>
</dbReference>
<dbReference type="Pfam" id="PF10502">
    <property type="entry name" value="Peptidase_S26"/>
    <property type="match status" value="1"/>
</dbReference>
<comment type="similarity">
    <text evidence="2 9">Belongs to the peptidase S26 family.</text>
</comment>
<dbReference type="PANTHER" id="PTHR43390:SF1">
    <property type="entry name" value="CHLOROPLAST PROCESSING PEPTIDASE"/>
    <property type="match status" value="1"/>
</dbReference>
<name>A0A445MX03_9BACT</name>
<dbReference type="PRINTS" id="PR00727">
    <property type="entry name" value="LEADERPTASE"/>
</dbReference>
<dbReference type="CDD" id="cd06530">
    <property type="entry name" value="S26_SPase_I"/>
    <property type="match status" value="1"/>
</dbReference>
<keyword evidence="8" id="KW-1133">Transmembrane helix</keyword>
<dbReference type="InterPro" id="IPR019758">
    <property type="entry name" value="Pept_S26A_signal_pept_1_CS"/>
</dbReference>
<keyword evidence="5 8" id="KW-0645">Protease</keyword>
<dbReference type="NCBIfam" id="TIGR02227">
    <property type="entry name" value="sigpep_I_bact"/>
    <property type="match status" value="1"/>
</dbReference>
<dbReference type="InterPro" id="IPR000223">
    <property type="entry name" value="Pept_S26A_signal_pept_1"/>
</dbReference>
<evidence type="ECO:0000256" key="3">
    <source>
        <dbReference type="ARBA" id="ARBA00013208"/>
    </source>
</evidence>
<feature type="active site" evidence="7">
    <location>
        <position position="102"/>
    </location>
</feature>
<keyword evidence="8" id="KW-0472">Membrane</keyword>
<evidence type="ECO:0000313" key="11">
    <source>
        <dbReference type="EMBL" id="SPD74064.1"/>
    </source>
</evidence>
<dbReference type="GO" id="GO:0004252">
    <property type="term" value="F:serine-type endopeptidase activity"/>
    <property type="evidence" value="ECO:0007669"/>
    <property type="project" value="InterPro"/>
</dbReference>
<proteinExistence type="inferred from homology"/>
<dbReference type="EMBL" id="OJIN01000117">
    <property type="protein sequence ID" value="SPD74064.1"/>
    <property type="molecule type" value="Genomic_DNA"/>
</dbReference>
<keyword evidence="8" id="KW-0812">Transmembrane</keyword>
<evidence type="ECO:0000256" key="7">
    <source>
        <dbReference type="PIRSR" id="PIRSR600223-1"/>
    </source>
</evidence>
<dbReference type="GO" id="GO:0006465">
    <property type="term" value="P:signal peptide processing"/>
    <property type="evidence" value="ECO:0007669"/>
    <property type="project" value="InterPro"/>
</dbReference>
<evidence type="ECO:0000256" key="1">
    <source>
        <dbReference type="ARBA" id="ARBA00000677"/>
    </source>
</evidence>
<reference evidence="11" key="1">
    <citation type="submission" date="2018-01" db="EMBL/GenBank/DDBJ databases">
        <authorList>
            <person name="Regsiter A."/>
            <person name="William W."/>
        </authorList>
    </citation>
    <scope>NUCLEOTIDE SEQUENCE</scope>
    <source>
        <strain evidence="11">TRIP AH-1</strain>
    </source>
</reference>
<dbReference type="PROSITE" id="PS00501">
    <property type="entry name" value="SPASE_I_1"/>
    <property type="match status" value="1"/>
</dbReference>
<feature type="domain" description="Peptidase S26" evidence="10">
    <location>
        <begin position="17"/>
        <end position="192"/>
    </location>
</feature>
<dbReference type="SUPFAM" id="SSF51306">
    <property type="entry name" value="LexA/Signal peptidase"/>
    <property type="match status" value="1"/>
</dbReference>